<evidence type="ECO:0000256" key="3">
    <source>
        <dbReference type="ARBA" id="ARBA00023163"/>
    </source>
</evidence>
<keyword evidence="3" id="KW-0804">Transcription</keyword>
<dbReference type="InterPro" id="IPR014710">
    <property type="entry name" value="RmlC-like_jellyroll"/>
</dbReference>
<feature type="domain" description="Cyclic nucleotide-binding" evidence="4">
    <location>
        <begin position="9"/>
        <end position="114"/>
    </location>
</feature>
<dbReference type="InterPro" id="IPR036388">
    <property type="entry name" value="WH-like_DNA-bd_sf"/>
</dbReference>
<comment type="caution">
    <text evidence="6">The sequence shown here is derived from an EMBL/GenBank/DDBJ whole genome shotgun (WGS) entry which is preliminary data.</text>
</comment>
<dbReference type="SMART" id="SM00419">
    <property type="entry name" value="HTH_CRP"/>
    <property type="match status" value="1"/>
</dbReference>
<accession>A0A7W0CFJ5</accession>
<dbReference type="PROSITE" id="PS51063">
    <property type="entry name" value="HTH_CRP_2"/>
    <property type="match status" value="1"/>
</dbReference>
<sequence>MTSLPPSGFLGHLASSDRRALLGEGVEERFPPRATLCFQGEPGTSVMLILSGTAKAGRTLADGTPTLMGLCGAGDIVGEISAIAGEDSPRLATVTAVDEVTCRVLAASGFRRVLDARPRIYRALAAVAHDRLRRAADKEALQAAHSVTCRTARMLRELAVRNGREQPQGVLITLALSQLDLALLIGASREAVVRALAGLRSGGIITTRRRQIVVRDLGGLTHRCACR</sequence>
<dbReference type="RefSeq" id="WP_181609035.1">
    <property type="nucleotide sequence ID" value="NZ_BAABAM010000006.1"/>
</dbReference>
<protein>
    <submittedName>
        <fullName evidence="6">CRP-like cAMP-binding protein</fullName>
    </submittedName>
</protein>
<dbReference type="Proteomes" id="UP000530928">
    <property type="component" value="Unassembled WGS sequence"/>
</dbReference>
<dbReference type="GO" id="GO:0003700">
    <property type="term" value="F:DNA-binding transcription factor activity"/>
    <property type="evidence" value="ECO:0007669"/>
    <property type="project" value="TreeGrafter"/>
</dbReference>
<evidence type="ECO:0000313" key="7">
    <source>
        <dbReference type="Proteomes" id="UP000530928"/>
    </source>
</evidence>
<dbReference type="InterPro" id="IPR000595">
    <property type="entry name" value="cNMP-bd_dom"/>
</dbReference>
<reference evidence="6 7" key="1">
    <citation type="submission" date="2020-07" db="EMBL/GenBank/DDBJ databases">
        <title>Genomic Encyclopedia of Type Strains, Phase IV (KMG-IV): sequencing the most valuable type-strain genomes for metagenomic binning, comparative biology and taxonomic classification.</title>
        <authorList>
            <person name="Goeker M."/>
        </authorList>
    </citation>
    <scope>NUCLEOTIDE SEQUENCE [LARGE SCALE GENOMIC DNA]</scope>
    <source>
        <strain evidence="6 7">DSM 45533</strain>
    </source>
</reference>
<dbReference type="PROSITE" id="PS50042">
    <property type="entry name" value="CNMP_BINDING_3"/>
    <property type="match status" value="1"/>
</dbReference>
<dbReference type="Pfam" id="PF00027">
    <property type="entry name" value="cNMP_binding"/>
    <property type="match status" value="1"/>
</dbReference>
<dbReference type="InterPro" id="IPR050397">
    <property type="entry name" value="Env_Response_Regulators"/>
</dbReference>
<dbReference type="InterPro" id="IPR012318">
    <property type="entry name" value="HTH_CRP"/>
</dbReference>
<proteinExistence type="predicted"/>
<organism evidence="6 7">
    <name type="scientific">Nonomuraea soli</name>
    <dbReference type="NCBI Taxonomy" id="1032476"/>
    <lineage>
        <taxon>Bacteria</taxon>
        <taxon>Bacillati</taxon>
        <taxon>Actinomycetota</taxon>
        <taxon>Actinomycetes</taxon>
        <taxon>Streptosporangiales</taxon>
        <taxon>Streptosporangiaceae</taxon>
        <taxon>Nonomuraea</taxon>
    </lineage>
</organism>
<dbReference type="SUPFAM" id="SSF51206">
    <property type="entry name" value="cAMP-binding domain-like"/>
    <property type="match status" value="1"/>
</dbReference>
<dbReference type="AlphaFoldDB" id="A0A7W0CFJ5"/>
<dbReference type="SMART" id="SM00100">
    <property type="entry name" value="cNMP"/>
    <property type="match status" value="1"/>
</dbReference>
<dbReference type="Gene3D" id="1.10.10.10">
    <property type="entry name" value="Winged helix-like DNA-binding domain superfamily/Winged helix DNA-binding domain"/>
    <property type="match status" value="1"/>
</dbReference>
<dbReference type="SUPFAM" id="SSF46785">
    <property type="entry name" value="Winged helix' DNA-binding domain"/>
    <property type="match status" value="1"/>
</dbReference>
<dbReference type="Pfam" id="PF13545">
    <property type="entry name" value="HTH_Crp_2"/>
    <property type="match status" value="1"/>
</dbReference>
<dbReference type="GO" id="GO:0003677">
    <property type="term" value="F:DNA binding"/>
    <property type="evidence" value="ECO:0007669"/>
    <property type="project" value="UniProtKB-KW"/>
</dbReference>
<feature type="domain" description="HTH crp-type" evidence="5">
    <location>
        <begin position="145"/>
        <end position="218"/>
    </location>
</feature>
<evidence type="ECO:0000313" key="6">
    <source>
        <dbReference type="EMBL" id="MBA2890191.1"/>
    </source>
</evidence>
<keyword evidence="7" id="KW-1185">Reference proteome</keyword>
<evidence type="ECO:0000259" key="5">
    <source>
        <dbReference type="PROSITE" id="PS51063"/>
    </source>
</evidence>
<dbReference type="InterPro" id="IPR018490">
    <property type="entry name" value="cNMP-bd_dom_sf"/>
</dbReference>
<dbReference type="EMBL" id="JACDUR010000002">
    <property type="protein sequence ID" value="MBA2890191.1"/>
    <property type="molecule type" value="Genomic_DNA"/>
</dbReference>
<dbReference type="GO" id="GO:0005829">
    <property type="term" value="C:cytosol"/>
    <property type="evidence" value="ECO:0007669"/>
    <property type="project" value="TreeGrafter"/>
</dbReference>
<dbReference type="Gene3D" id="2.60.120.10">
    <property type="entry name" value="Jelly Rolls"/>
    <property type="match status" value="1"/>
</dbReference>
<dbReference type="CDD" id="cd00038">
    <property type="entry name" value="CAP_ED"/>
    <property type="match status" value="1"/>
</dbReference>
<evidence type="ECO:0000259" key="4">
    <source>
        <dbReference type="PROSITE" id="PS50042"/>
    </source>
</evidence>
<dbReference type="PANTHER" id="PTHR24567">
    <property type="entry name" value="CRP FAMILY TRANSCRIPTIONAL REGULATORY PROTEIN"/>
    <property type="match status" value="1"/>
</dbReference>
<keyword evidence="1" id="KW-0805">Transcription regulation</keyword>
<name>A0A7W0CFJ5_9ACTN</name>
<evidence type="ECO:0000256" key="1">
    <source>
        <dbReference type="ARBA" id="ARBA00023015"/>
    </source>
</evidence>
<keyword evidence="2" id="KW-0238">DNA-binding</keyword>
<dbReference type="PANTHER" id="PTHR24567:SF74">
    <property type="entry name" value="HTH-TYPE TRANSCRIPTIONAL REGULATOR ARCR"/>
    <property type="match status" value="1"/>
</dbReference>
<gene>
    <name evidence="6" type="ORF">HNR30_001532</name>
</gene>
<dbReference type="InterPro" id="IPR036390">
    <property type="entry name" value="WH_DNA-bd_sf"/>
</dbReference>
<evidence type="ECO:0000256" key="2">
    <source>
        <dbReference type="ARBA" id="ARBA00023125"/>
    </source>
</evidence>